<sequence length="63" mass="6929">MTDGKKAPDLHPLAAQLFRALATSAAKRQVCGIALKENLDNDQRNLRPVLKRPAKRPLDHGSD</sequence>
<evidence type="ECO:0000313" key="3">
    <source>
        <dbReference type="Proteomes" id="UP001143330"/>
    </source>
</evidence>
<evidence type="ECO:0000256" key="1">
    <source>
        <dbReference type="SAM" id="MobiDB-lite"/>
    </source>
</evidence>
<comment type="caution">
    <text evidence="2">The sequence shown here is derived from an EMBL/GenBank/DDBJ whole genome shotgun (WGS) entry which is preliminary data.</text>
</comment>
<reference evidence="2" key="1">
    <citation type="journal article" date="2014" name="Int. J. Syst. Evol. Microbiol.">
        <title>Complete genome sequence of Corynebacterium casei LMG S-19264T (=DSM 44701T), isolated from a smear-ripened cheese.</title>
        <authorList>
            <consortium name="US DOE Joint Genome Institute (JGI-PGF)"/>
            <person name="Walter F."/>
            <person name="Albersmeier A."/>
            <person name="Kalinowski J."/>
            <person name="Ruckert C."/>
        </authorList>
    </citation>
    <scope>NUCLEOTIDE SEQUENCE</scope>
    <source>
        <strain evidence="2">VKM B-2789</strain>
    </source>
</reference>
<evidence type="ECO:0000313" key="2">
    <source>
        <dbReference type="EMBL" id="GLK86627.1"/>
    </source>
</evidence>
<feature type="region of interest" description="Disordered" evidence="1">
    <location>
        <begin position="42"/>
        <end position="63"/>
    </location>
</feature>
<proteinExistence type="predicted"/>
<organism evidence="2 3">
    <name type="scientific">Ancylobacter defluvii</name>
    <dbReference type="NCBI Taxonomy" id="1282440"/>
    <lineage>
        <taxon>Bacteria</taxon>
        <taxon>Pseudomonadati</taxon>
        <taxon>Pseudomonadota</taxon>
        <taxon>Alphaproteobacteria</taxon>
        <taxon>Hyphomicrobiales</taxon>
        <taxon>Xanthobacteraceae</taxon>
        <taxon>Ancylobacter</taxon>
    </lineage>
</organism>
<gene>
    <name evidence="2" type="ORF">GCM10017653_46970</name>
</gene>
<accession>A0A9W6K0N6</accession>
<dbReference type="AlphaFoldDB" id="A0A9W6K0N6"/>
<reference evidence="2" key="2">
    <citation type="submission" date="2023-01" db="EMBL/GenBank/DDBJ databases">
        <authorList>
            <person name="Sun Q."/>
            <person name="Evtushenko L."/>
        </authorList>
    </citation>
    <scope>NUCLEOTIDE SEQUENCE</scope>
    <source>
        <strain evidence="2">VKM B-2789</strain>
    </source>
</reference>
<protein>
    <submittedName>
        <fullName evidence="2">Uncharacterized protein</fullName>
    </submittedName>
</protein>
<name>A0A9W6K0N6_9HYPH</name>
<dbReference type="Proteomes" id="UP001143330">
    <property type="component" value="Unassembled WGS sequence"/>
</dbReference>
<dbReference type="EMBL" id="BSFM01000021">
    <property type="protein sequence ID" value="GLK86627.1"/>
    <property type="molecule type" value="Genomic_DNA"/>
</dbReference>
<keyword evidence="3" id="KW-1185">Reference proteome</keyword>